<reference evidence="2" key="2">
    <citation type="submission" date="2015-01" db="EMBL/GenBank/DDBJ databases">
        <title>Evolutionary Origins and Diversification of the Mycorrhizal Mutualists.</title>
        <authorList>
            <consortium name="DOE Joint Genome Institute"/>
            <consortium name="Mycorrhizal Genomics Consortium"/>
            <person name="Kohler A."/>
            <person name="Kuo A."/>
            <person name="Nagy L.G."/>
            <person name="Floudas D."/>
            <person name="Copeland A."/>
            <person name="Barry K.W."/>
            <person name="Cichocki N."/>
            <person name="Veneault-Fourrey C."/>
            <person name="LaButti K."/>
            <person name="Lindquist E.A."/>
            <person name="Lipzen A."/>
            <person name="Lundell T."/>
            <person name="Morin E."/>
            <person name="Murat C."/>
            <person name="Riley R."/>
            <person name="Ohm R."/>
            <person name="Sun H."/>
            <person name="Tunlid A."/>
            <person name="Henrissat B."/>
            <person name="Grigoriev I.V."/>
            <person name="Hibbett D.S."/>
            <person name="Martin F."/>
        </authorList>
    </citation>
    <scope>NUCLEOTIDE SEQUENCE [LARGE SCALE GENOMIC DNA]</scope>
    <source>
        <strain evidence="2">h7</strain>
    </source>
</reference>
<evidence type="ECO:0000313" key="1">
    <source>
        <dbReference type="EMBL" id="KIM42843.1"/>
    </source>
</evidence>
<organism evidence="1 2">
    <name type="scientific">Hebeloma cylindrosporum</name>
    <dbReference type="NCBI Taxonomy" id="76867"/>
    <lineage>
        <taxon>Eukaryota</taxon>
        <taxon>Fungi</taxon>
        <taxon>Dikarya</taxon>
        <taxon>Basidiomycota</taxon>
        <taxon>Agaricomycotina</taxon>
        <taxon>Agaricomycetes</taxon>
        <taxon>Agaricomycetidae</taxon>
        <taxon>Agaricales</taxon>
        <taxon>Agaricineae</taxon>
        <taxon>Hymenogastraceae</taxon>
        <taxon>Hebeloma</taxon>
    </lineage>
</organism>
<evidence type="ECO:0000313" key="2">
    <source>
        <dbReference type="Proteomes" id="UP000053424"/>
    </source>
</evidence>
<dbReference type="EMBL" id="KN831777">
    <property type="protein sequence ID" value="KIM42843.1"/>
    <property type="molecule type" value="Genomic_DNA"/>
</dbReference>
<accession>A0A0C2XYY0</accession>
<sequence>MKTGPQAEQTSQKLWCIYMKILSIRKSMQMSSHLVSTRVMSTSVPGICRIESHTSRTIQLVILRSAALSNASRMSNTTYVS</sequence>
<dbReference type="HOGENOM" id="CLU_2574134_0_0_1"/>
<gene>
    <name evidence="1" type="ORF">M413DRAFT_124655</name>
</gene>
<name>A0A0C2XYY0_HEBCY</name>
<proteinExistence type="predicted"/>
<reference evidence="1 2" key="1">
    <citation type="submission" date="2014-04" db="EMBL/GenBank/DDBJ databases">
        <authorList>
            <consortium name="DOE Joint Genome Institute"/>
            <person name="Kuo A."/>
            <person name="Gay G."/>
            <person name="Dore J."/>
            <person name="Kohler A."/>
            <person name="Nagy L.G."/>
            <person name="Floudas D."/>
            <person name="Copeland A."/>
            <person name="Barry K.W."/>
            <person name="Cichocki N."/>
            <person name="Veneault-Fourrey C."/>
            <person name="LaButti K."/>
            <person name="Lindquist E.A."/>
            <person name="Lipzen A."/>
            <person name="Lundell T."/>
            <person name="Morin E."/>
            <person name="Murat C."/>
            <person name="Sun H."/>
            <person name="Tunlid A."/>
            <person name="Henrissat B."/>
            <person name="Grigoriev I.V."/>
            <person name="Hibbett D.S."/>
            <person name="Martin F."/>
            <person name="Nordberg H.P."/>
            <person name="Cantor M.N."/>
            <person name="Hua S.X."/>
        </authorList>
    </citation>
    <scope>NUCLEOTIDE SEQUENCE [LARGE SCALE GENOMIC DNA]</scope>
    <source>
        <strain evidence="2">h7</strain>
    </source>
</reference>
<dbReference type="Proteomes" id="UP000053424">
    <property type="component" value="Unassembled WGS sequence"/>
</dbReference>
<protein>
    <submittedName>
        <fullName evidence="1">Uncharacterized protein</fullName>
    </submittedName>
</protein>
<keyword evidence="2" id="KW-1185">Reference proteome</keyword>
<dbReference type="AlphaFoldDB" id="A0A0C2XYY0"/>